<dbReference type="Gene3D" id="2.30.30.110">
    <property type="match status" value="1"/>
</dbReference>
<dbReference type="InterPro" id="IPR011067">
    <property type="entry name" value="Plasmid_toxin/cell-grow_inhib"/>
</dbReference>
<keyword evidence="4" id="KW-1185">Reference proteome</keyword>
<dbReference type="OrthoDB" id="129822at2"/>
<evidence type="ECO:0000256" key="1">
    <source>
        <dbReference type="ARBA" id="ARBA00007521"/>
    </source>
</evidence>
<reference evidence="3 4" key="1">
    <citation type="submission" date="2018-03" db="EMBL/GenBank/DDBJ databases">
        <title>The ancient ancestry and fast evolution of plastids.</title>
        <authorList>
            <person name="Moore K.R."/>
            <person name="Magnabosco C."/>
            <person name="Momper L."/>
            <person name="Gold D.A."/>
            <person name="Bosak T."/>
            <person name="Fournier G.P."/>
        </authorList>
    </citation>
    <scope>NUCLEOTIDE SEQUENCE [LARGE SCALE GENOMIC DNA]</scope>
    <source>
        <strain evidence="3 4">CCALA 037</strain>
    </source>
</reference>
<proteinExistence type="inferred from homology"/>
<comment type="similarity">
    <text evidence="1">Belongs to the PemK/MazF family.</text>
</comment>
<dbReference type="GO" id="GO:0003677">
    <property type="term" value="F:DNA binding"/>
    <property type="evidence" value="ECO:0007669"/>
    <property type="project" value="InterPro"/>
</dbReference>
<dbReference type="InterPro" id="IPR003477">
    <property type="entry name" value="PemK-like"/>
</dbReference>
<evidence type="ECO:0000313" key="4">
    <source>
        <dbReference type="Proteomes" id="UP000238937"/>
    </source>
</evidence>
<name>A0A2T1GBV3_9CYAN</name>
<gene>
    <name evidence="3" type="ORF">C7B77_17065</name>
</gene>
<keyword evidence="2" id="KW-1277">Toxin-antitoxin system</keyword>
<dbReference type="Proteomes" id="UP000238937">
    <property type="component" value="Unassembled WGS sequence"/>
</dbReference>
<organism evidence="3 4">
    <name type="scientific">Chamaesiphon polymorphus CCALA 037</name>
    <dbReference type="NCBI Taxonomy" id="2107692"/>
    <lineage>
        <taxon>Bacteria</taxon>
        <taxon>Bacillati</taxon>
        <taxon>Cyanobacteriota</taxon>
        <taxon>Cyanophyceae</taxon>
        <taxon>Gomontiellales</taxon>
        <taxon>Chamaesiphonaceae</taxon>
        <taxon>Chamaesiphon</taxon>
    </lineage>
</organism>
<evidence type="ECO:0008006" key="5">
    <source>
        <dbReference type="Google" id="ProtNLM"/>
    </source>
</evidence>
<evidence type="ECO:0000256" key="2">
    <source>
        <dbReference type="ARBA" id="ARBA00022649"/>
    </source>
</evidence>
<dbReference type="AlphaFoldDB" id="A0A2T1GBV3"/>
<dbReference type="Pfam" id="PF02452">
    <property type="entry name" value="PemK_toxin"/>
    <property type="match status" value="1"/>
</dbReference>
<dbReference type="EMBL" id="PVWO01000232">
    <property type="protein sequence ID" value="PSB54804.1"/>
    <property type="molecule type" value="Genomic_DNA"/>
</dbReference>
<protein>
    <recommendedName>
        <fullName evidence="5">MazF family transcriptional regulator</fullName>
    </recommendedName>
</protein>
<accession>A0A2T1GBV3</accession>
<dbReference type="SUPFAM" id="SSF50118">
    <property type="entry name" value="Cell growth inhibitor/plasmid maintenance toxic component"/>
    <property type="match status" value="1"/>
</dbReference>
<comment type="caution">
    <text evidence="3">The sequence shown here is derived from an EMBL/GenBank/DDBJ whole genome shotgun (WGS) entry which is preliminary data.</text>
</comment>
<evidence type="ECO:0000313" key="3">
    <source>
        <dbReference type="EMBL" id="PSB54804.1"/>
    </source>
</evidence>
<sequence>MLILIESDAFYKKGDIVDAPFPYQEDSEEEKYRPVLILAPSLIKGGLICAFITSKSRKDGVIAISAKDFKEGMLSTDYESSYIQPSTLYTLNSKVIRKKYGTLKDEKLDEVVKVLVNLLQKQPESPPTSKAFERPKKPF</sequence>